<dbReference type="AlphaFoldDB" id="A0A9P4N2M7"/>
<proteinExistence type="predicted"/>
<dbReference type="Proteomes" id="UP000800093">
    <property type="component" value="Unassembled WGS sequence"/>
</dbReference>
<dbReference type="PROSITE" id="PS50181">
    <property type="entry name" value="FBOX"/>
    <property type="match status" value="1"/>
</dbReference>
<organism evidence="2 3">
    <name type="scientific">Lojkania enalia</name>
    <dbReference type="NCBI Taxonomy" id="147567"/>
    <lineage>
        <taxon>Eukaryota</taxon>
        <taxon>Fungi</taxon>
        <taxon>Dikarya</taxon>
        <taxon>Ascomycota</taxon>
        <taxon>Pezizomycotina</taxon>
        <taxon>Dothideomycetes</taxon>
        <taxon>Pleosporomycetidae</taxon>
        <taxon>Pleosporales</taxon>
        <taxon>Pleosporales incertae sedis</taxon>
        <taxon>Lojkania</taxon>
    </lineage>
</organism>
<reference evidence="3" key="1">
    <citation type="journal article" date="2020" name="Stud. Mycol.">
        <title>101 Dothideomycetes genomes: A test case for predicting lifestyles and emergence of pathogens.</title>
        <authorList>
            <person name="Haridas S."/>
            <person name="Albert R."/>
            <person name="Binder M."/>
            <person name="Bloem J."/>
            <person name="LaButti K."/>
            <person name="Salamov A."/>
            <person name="Andreopoulos B."/>
            <person name="Baker S."/>
            <person name="Barry K."/>
            <person name="Bills G."/>
            <person name="Bluhm B."/>
            <person name="Cannon C."/>
            <person name="Castanera R."/>
            <person name="Culley D."/>
            <person name="Daum C."/>
            <person name="Ezra D."/>
            <person name="Gonzalez J."/>
            <person name="Henrissat B."/>
            <person name="Kuo A."/>
            <person name="Liang C."/>
            <person name="Lipzen A."/>
            <person name="Lutzoni F."/>
            <person name="Magnuson J."/>
            <person name="Mondo S."/>
            <person name="Nolan M."/>
            <person name="Ohm R."/>
            <person name="Pangilinan J."/>
            <person name="Park H.-J."/>
            <person name="Ramirez L."/>
            <person name="Alfaro M."/>
            <person name="Sun H."/>
            <person name="Tritt A."/>
            <person name="Yoshinaga Y."/>
            <person name="Zwiers L.-H."/>
            <person name="Turgeon B."/>
            <person name="Goodwin S."/>
            <person name="Spatafora J."/>
            <person name="Crous P."/>
            <person name="Grigoriev I."/>
        </authorList>
    </citation>
    <scope>NUCLEOTIDE SEQUENCE [LARGE SCALE GENOMIC DNA]</scope>
    <source>
        <strain evidence="3">CBS 304.66</strain>
    </source>
</reference>
<dbReference type="SUPFAM" id="SSF81383">
    <property type="entry name" value="F-box domain"/>
    <property type="match status" value="1"/>
</dbReference>
<keyword evidence="3" id="KW-1185">Reference proteome</keyword>
<dbReference type="Pfam" id="PF00646">
    <property type="entry name" value="F-box"/>
    <property type="match status" value="1"/>
</dbReference>
<protein>
    <recommendedName>
        <fullName evidence="1">F-box domain-containing protein</fullName>
    </recommendedName>
</protein>
<evidence type="ECO:0000259" key="1">
    <source>
        <dbReference type="PROSITE" id="PS50181"/>
    </source>
</evidence>
<dbReference type="InterPro" id="IPR036047">
    <property type="entry name" value="F-box-like_dom_sf"/>
</dbReference>
<sequence>MSSNISQPPKKPQPHDIPYLPPELWNQILLSLDSTDLPYLWTTLRSVSHRFSQIVEKAVETHYLPHYTHISLIFPRRGPDMKLVHGSWVPLMTLKYAGLTPDRSRMILVTPETVKGKSDGEDVSMKELREARGMDEERMNGAEMSVAIGWKGALVPMSIEKDFRWDEACGVWRWKVDWKALVSGFLKAKKEHRDRLAGRRRLKR</sequence>
<feature type="domain" description="F-box" evidence="1">
    <location>
        <begin position="14"/>
        <end position="66"/>
    </location>
</feature>
<dbReference type="EMBL" id="ML986591">
    <property type="protein sequence ID" value="KAF2267465.1"/>
    <property type="molecule type" value="Genomic_DNA"/>
</dbReference>
<accession>A0A9P4N2M7</accession>
<evidence type="ECO:0000313" key="3">
    <source>
        <dbReference type="Proteomes" id="UP000800093"/>
    </source>
</evidence>
<dbReference type="InterPro" id="IPR001810">
    <property type="entry name" value="F-box_dom"/>
</dbReference>
<dbReference type="CDD" id="cd09917">
    <property type="entry name" value="F-box_SF"/>
    <property type="match status" value="1"/>
</dbReference>
<evidence type="ECO:0000313" key="2">
    <source>
        <dbReference type="EMBL" id="KAF2267465.1"/>
    </source>
</evidence>
<name>A0A9P4N2M7_9PLEO</name>
<gene>
    <name evidence="2" type="ORF">CC78DRAFT_577176</name>
</gene>
<dbReference type="OrthoDB" id="2997776at2759"/>
<comment type="caution">
    <text evidence="2">The sequence shown here is derived from an EMBL/GenBank/DDBJ whole genome shotgun (WGS) entry which is preliminary data.</text>
</comment>